<evidence type="ECO:0000256" key="8">
    <source>
        <dbReference type="PROSITE-ProRule" id="PRU00740"/>
    </source>
</evidence>
<dbReference type="CTD" id="27074"/>
<feature type="disulfide bond" evidence="8">
    <location>
        <begin position="93"/>
        <end position="130"/>
    </location>
</feature>
<keyword evidence="8" id="KW-0458">Lysosome</keyword>
<keyword evidence="3" id="KW-0732">Signal</keyword>
<dbReference type="GeneID" id="115478958"/>
<keyword evidence="4" id="KW-0967">Endosome</keyword>
<evidence type="ECO:0000313" key="11">
    <source>
        <dbReference type="Proteomes" id="UP000515156"/>
    </source>
</evidence>
<comment type="subcellular location">
    <subcellularLocation>
        <location evidence="1">Endosome membrane</location>
        <topology evidence="1">Single-pass type I membrane protein</topology>
    </subcellularLocation>
    <subcellularLocation>
        <location evidence="8">Lysosome membrane</location>
        <topology evidence="8">Single-pass type I membrane protein</topology>
    </subcellularLocation>
</comment>
<dbReference type="GO" id="GO:0005886">
    <property type="term" value="C:plasma membrane"/>
    <property type="evidence" value="ECO:0007669"/>
    <property type="project" value="TreeGrafter"/>
</dbReference>
<evidence type="ECO:0000256" key="9">
    <source>
        <dbReference type="SAM" id="Phobius"/>
    </source>
</evidence>
<evidence type="ECO:0000256" key="3">
    <source>
        <dbReference type="ARBA" id="ARBA00022729"/>
    </source>
</evidence>
<dbReference type="InterPro" id="IPR002000">
    <property type="entry name" value="Lysosome-assoc_membr_glycop"/>
</dbReference>
<keyword evidence="8" id="KW-1015">Disulfide bond</keyword>
<protein>
    <submittedName>
        <fullName evidence="12">Lysosome-associated membrane glycoprotein 3 isoform X2</fullName>
    </submittedName>
</protein>
<evidence type="ECO:0000256" key="4">
    <source>
        <dbReference type="ARBA" id="ARBA00022753"/>
    </source>
</evidence>
<keyword evidence="6 8" id="KW-0472">Membrane</keyword>
<name>A0A6P7Z511_9AMPH</name>
<dbReference type="PROSITE" id="PS51407">
    <property type="entry name" value="LAMP_3"/>
    <property type="match status" value="1"/>
</dbReference>
<proteinExistence type="inferred from homology"/>
<dbReference type="GO" id="GO:0072594">
    <property type="term" value="P:establishment of protein localization to organelle"/>
    <property type="evidence" value="ECO:0007669"/>
    <property type="project" value="TreeGrafter"/>
</dbReference>
<dbReference type="Gene3D" id="2.40.160.110">
    <property type="match status" value="1"/>
</dbReference>
<keyword evidence="7" id="KW-0325">Glycoprotein</keyword>
<dbReference type="GO" id="GO:0005765">
    <property type="term" value="C:lysosomal membrane"/>
    <property type="evidence" value="ECO:0007669"/>
    <property type="project" value="UniProtKB-SubCell"/>
</dbReference>
<dbReference type="GO" id="GO:0031902">
    <property type="term" value="C:late endosome membrane"/>
    <property type="evidence" value="ECO:0007669"/>
    <property type="project" value="TreeGrafter"/>
</dbReference>
<reference evidence="12" key="1">
    <citation type="submission" date="2025-08" db="UniProtKB">
        <authorList>
            <consortium name="RefSeq"/>
        </authorList>
    </citation>
    <scope>IDENTIFICATION</scope>
</reference>
<evidence type="ECO:0000259" key="10">
    <source>
        <dbReference type="Pfam" id="PF01299"/>
    </source>
</evidence>
<accession>A0A6P7Z511</accession>
<evidence type="ECO:0000256" key="7">
    <source>
        <dbReference type="ARBA" id="ARBA00023180"/>
    </source>
</evidence>
<keyword evidence="11" id="KW-1185">Reference proteome</keyword>
<dbReference type="AlphaFoldDB" id="A0A6P7Z511"/>
<gene>
    <name evidence="12" type="primary">LAMP3</name>
</gene>
<keyword evidence="2 8" id="KW-0812">Transmembrane</keyword>
<dbReference type="RefSeq" id="XP_030072498.1">
    <property type="nucleotide sequence ID" value="XM_030216638.1"/>
</dbReference>
<dbReference type="PANTHER" id="PTHR11506">
    <property type="entry name" value="LYSOSOME-ASSOCIATED MEMBRANE GLYCOPROTEIN"/>
    <property type="match status" value="1"/>
</dbReference>
<feature type="domain" description="Lysosome-associated membrane glycoprotein 2-like luminal" evidence="10">
    <location>
        <begin position="49"/>
        <end position="119"/>
    </location>
</feature>
<comment type="caution">
    <text evidence="8">Lacks conserved residue(s) required for the propagation of feature annotation.</text>
</comment>
<dbReference type="PANTHER" id="PTHR11506:SF30">
    <property type="entry name" value="LYSOSOME-ASSOCIATED MEMBRANE GLYCOPROTEIN 3"/>
    <property type="match status" value="1"/>
</dbReference>
<organism evidence="11 12">
    <name type="scientific">Microcaecilia unicolor</name>
    <dbReference type="NCBI Taxonomy" id="1415580"/>
    <lineage>
        <taxon>Eukaryota</taxon>
        <taxon>Metazoa</taxon>
        <taxon>Chordata</taxon>
        <taxon>Craniata</taxon>
        <taxon>Vertebrata</taxon>
        <taxon>Euteleostomi</taxon>
        <taxon>Amphibia</taxon>
        <taxon>Gymnophiona</taxon>
        <taxon>Siphonopidae</taxon>
        <taxon>Microcaecilia</taxon>
    </lineage>
</organism>
<keyword evidence="5 9" id="KW-1133">Transmembrane helix</keyword>
<evidence type="ECO:0000313" key="12">
    <source>
        <dbReference type="RefSeq" id="XP_030072498.1"/>
    </source>
</evidence>
<feature type="transmembrane region" description="Helical" evidence="9">
    <location>
        <begin position="136"/>
        <end position="159"/>
    </location>
</feature>
<sequence>MTTRETVGPTLSPVPSPPPVLNYSVTQPNSSTNCIQASMGLELIVLNSDESEDSYYISEIEAVLKVSPQGMLYNGNITNQQLFKTSLGYSFKCASKQTVMLAHNFQFRTVYTQLQAFSINNNKFGKVSQCSADHNIVPVAVGVMVVILIVLGLIIYGIYLKCKSDGYQRI</sequence>
<dbReference type="Proteomes" id="UP000515156">
    <property type="component" value="Chromosome 10"/>
</dbReference>
<dbReference type="Pfam" id="PF01299">
    <property type="entry name" value="Lamp2-like_luminal"/>
    <property type="match status" value="1"/>
</dbReference>
<evidence type="ECO:0000256" key="6">
    <source>
        <dbReference type="ARBA" id="ARBA00023136"/>
    </source>
</evidence>
<dbReference type="InterPro" id="IPR048528">
    <property type="entry name" value="Lamp2-like_luminal"/>
</dbReference>
<evidence type="ECO:0000256" key="1">
    <source>
        <dbReference type="ARBA" id="ARBA00004530"/>
    </source>
</evidence>
<evidence type="ECO:0000256" key="5">
    <source>
        <dbReference type="ARBA" id="ARBA00022989"/>
    </source>
</evidence>
<evidence type="ECO:0000256" key="2">
    <source>
        <dbReference type="ARBA" id="ARBA00022692"/>
    </source>
</evidence>
<comment type="similarity">
    <text evidence="8">Belongs to the LAMP family.</text>
</comment>